<dbReference type="FunFam" id="3.30.70.100:FF:000008">
    <property type="entry name" value="Copper transport protein ATOX1"/>
    <property type="match status" value="1"/>
</dbReference>
<accession>A0A3S3NDM6</accession>
<dbReference type="Proteomes" id="UP000283530">
    <property type="component" value="Unassembled WGS sequence"/>
</dbReference>
<dbReference type="InterPro" id="IPR036163">
    <property type="entry name" value="HMA_dom_sf"/>
</dbReference>
<dbReference type="STRING" id="337451.A0A3S3NDM6"/>
<dbReference type="PANTHER" id="PTHR45868:SF19">
    <property type="entry name" value="HEAVY METAL-ASSOCIATED ISOPRENYLATED PLANT PROTEIN 37"/>
    <property type="match status" value="1"/>
</dbReference>
<feature type="region of interest" description="Disordered" evidence="5">
    <location>
        <begin position="122"/>
        <end position="142"/>
    </location>
</feature>
<dbReference type="EMBL" id="QPKB01000005">
    <property type="protein sequence ID" value="RWR85556.1"/>
    <property type="molecule type" value="Genomic_DNA"/>
</dbReference>
<comment type="similarity">
    <text evidence="4">Belongs to the HIPP family.</text>
</comment>
<proteinExistence type="inferred from homology"/>
<feature type="domain" description="HMA" evidence="6">
    <location>
        <begin position="12"/>
        <end position="75"/>
    </location>
</feature>
<feature type="region of interest" description="Disordered" evidence="5">
    <location>
        <begin position="78"/>
        <end position="101"/>
    </location>
</feature>
<feature type="compositionally biased region" description="Acidic residues" evidence="5">
    <location>
        <begin position="128"/>
        <end position="142"/>
    </location>
</feature>
<keyword evidence="2" id="KW-0479">Metal-binding</keyword>
<feature type="region of interest" description="Disordered" evidence="5">
    <location>
        <begin position="162"/>
        <end position="197"/>
    </location>
</feature>
<dbReference type="PANTHER" id="PTHR45868">
    <property type="entry name" value="HEAVY METAL-ASSOCIATED ISOPRENYLATED PLANT PROTEIN 33-RELATED"/>
    <property type="match status" value="1"/>
</dbReference>
<dbReference type="InterPro" id="IPR006121">
    <property type="entry name" value="HMA_dom"/>
</dbReference>
<evidence type="ECO:0000256" key="2">
    <source>
        <dbReference type="ARBA" id="ARBA00022723"/>
    </source>
</evidence>
<dbReference type="OrthoDB" id="689350at2759"/>
<dbReference type="CDD" id="cd00371">
    <property type="entry name" value="HMA"/>
    <property type="match status" value="1"/>
</dbReference>
<sequence length="358" mass="38728">MTKEEEFKLLKIQTCVLKVNIHCDGCKQKVKKLLQKIEGVYKVDVDSEQQKVTVSGNVDSSALIKKLLKGGKYAELWSQKSNQNQKSQQTQCSKDDKNTKGQKEGLINGLKIFKNQHNLSSFSLGDHDDCEDDGDEDEEDEELRFFREKALAAAAAAAAAANNGKAGNVGKKGGGNLPQNASGPPDHKNINFAANNKVNGSTHLGGGVIGNPNGAEGKKVNEINGVGLGLHGLGAGVGLAGNGLGFQSQPNTFQGSGLPSSSFGPVAHNPSPMMMNMQGYQQYPSSMGMNMNMNMNNRPNLILENRYMQPQMMYHRSPAVHPYTGYYPYPPYPITYPENADDGARVFHNESSDSCAIM</sequence>
<name>A0A3S3NDM6_9MAGN</name>
<evidence type="ECO:0000259" key="6">
    <source>
        <dbReference type="PROSITE" id="PS50846"/>
    </source>
</evidence>
<dbReference type="PROSITE" id="PS50846">
    <property type="entry name" value="HMA_2"/>
    <property type="match status" value="1"/>
</dbReference>
<evidence type="ECO:0000313" key="8">
    <source>
        <dbReference type="Proteomes" id="UP000283530"/>
    </source>
</evidence>
<keyword evidence="8" id="KW-1185">Reference proteome</keyword>
<evidence type="ECO:0000256" key="1">
    <source>
        <dbReference type="ARBA" id="ARBA00022481"/>
    </source>
</evidence>
<comment type="caution">
    <text evidence="7">The sequence shown here is derived from an EMBL/GenBank/DDBJ whole genome shotgun (WGS) entry which is preliminary data.</text>
</comment>
<organism evidence="7 8">
    <name type="scientific">Cinnamomum micranthum f. kanehirae</name>
    <dbReference type="NCBI Taxonomy" id="337451"/>
    <lineage>
        <taxon>Eukaryota</taxon>
        <taxon>Viridiplantae</taxon>
        <taxon>Streptophyta</taxon>
        <taxon>Embryophyta</taxon>
        <taxon>Tracheophyta</taxon>
        <taxon>Spermatophyta</taxon>
        <taxon>Magnoliopsida</taxon>
        <taxon>Magnoliidae</taxon>
        <taxon>Laurales</taxon>
        <taxon>Lauraceae</taxon>
        <taxon>Cinnamomum</taxon>
    </lineage>
</organism>
<dbReference type="GO" id="GO:0046872">
    <property type="term" value="F:metal ion binding"/>
    <property type="evidence" value="ECO:0007669"/>
    <property type="project" value="UniProtKB-KW"/>
</dbReference>
<feature type="compositionally biased region" description="Low complexity" evidence="5">
    <location>
        <begin position="78"/>
        <end position="92"/>
    </location>
</feature>
<evidence type="ECO:0000256" key="3">
    <source>
        <dbReference type="ARBA" id="ARBA00023289"/>
    </source>
</evidence>
<dbReference type="Pfam" id="PF00403">
    <property type="entry name" value="HMA"/>
    <property type="match status" value="1"/>
</dbReference>
<reference evidence="7 8" key="1">
    <citation type="journal article" date="2019" name="Nat. Plants">
        <title>Stout camphor tree genome fills gaps in understanding of flowering plant genome evolution.</title>
        <authorList>
            <person name="Chaw S.M."/>
            <person name="Liu Y.C."/>
            <person name="Wu Y.W."/>
            <person name="Wang H.Y."/>
            <person name="Lin C.I."/>
            <person name="Wu C.S."/>
            <person name="Ke H.M."/>
            <person name="Chang L.Y."/>
            <person name="Hsu C.Y."/>
            <person name="Yang H.T."/>
            <person name="Sudianto E."/>
            <person name="Hsu M.H."/>
            <person name="Wu K.P."/>
            <person name="Wang L.N."/>
            <person name="Leebens-Mack J.H."/>
            <person name="Tsai I.J."/>
        </authorList>
    </citation>
    <scope>NUCLEOTIDE SEQUENCE [LARGE SCALE GENOMIC DNA]</scope>
    <source>
        <strain evidence="8">cv. Chaw 1501</strain>
        <tissue evidence="7">Young leaves</tissue>
    </source>
</reference>
<dbReference type="Gene3D" id="3.30.70.100">
    <property type="match status" value="1"/>
</dbReference>
<evidence type="ECO:0000256" key="4">
    <source>
        <dbReference type="ARBA" id="ARBA00024045"/>
    </source>
</evidence>
<dbReference type="SUPFAM" id="SSF55008">
    <property type="entry name" value="HMA, heavy metal-associated domain"/>
    <property type="match status" value="1"/>
</dbReference>
<keyword evidence="1" id="KW-0488">Methylation</keyword>
<keyword evidence="3" id="KW-0636">Prenylation</keyword>
<gene>
    <name evidence="7" type="ORF">CKAN_01442700</name>
</gene>
<evidence type="ECO:0000313" key="7">
    <source>
        <dbReference type="EMBL" id="RWR85556.1"/>
    </source>
</evidence>
<evidence type="ECO:0000256" key="5">
    <source>
        <dbReference type="SAM" id="MobiDB-lite"/>
    </source>
</evidence>
<protein>
    <submittedName>
        <fullName evidence="7">Heavy metal-associated isoprenylated plant protein 37</fullName>
    </submittedName>
</protein>
<keyword evidence="3" id="KW-0449">Lipoprotein</keyword>
<dbReference type="AlphaFoldDB" id="A0A3S3NDM6"/>